<gene>
    <name evidence="2" type="ORF">LTRI10_LOCUS35212</name>
</gene>
<evidence type="ECO:0000313" key="3">
    <source>
        <dbReference type="Proteomes" id="UP001497516"/>
    </source>
</evidence>
<sequence length="189" mass="20365">MSNTPSRTPIPLTRPIEPACCSTPRVEQEFVRTVNRCQPLLSSSSSPSCRQPSSSPFLVTSGPPSGYESPPLLGSSSSIISSGFFATAKAAPRKIVRRFSIFVPRSSFIDDVSFPDVFFFSLLTVSPFSRRPRPPPDSGSVFFPSDVTPPDIASSEIRDGSAFSQRAVASSFCSLAFSTLPERAVDSFN</sequence>
<evidence type="ECO:0000313" key="2">
    <source>
        <dbReference type="EMBL" id="CAL1394729.1"/>
    </source>
</evidence>
<accession>A0AAV2F904</accession>
<dbReference type="AlphaFoldDB" id="A0AAV2F904"/>
<name>A0AAV2F904_9ROSI</name>
<evidence type="ECO:0000256" key="1">
    <source>
        <dbReference type="SAM" id="MobiDB-lite"/>
    </source>
</evidence>
<dbReference type="EMBL" id="OZ034819">
    <property type="protein sequence ID" value="CAL1394729.1"/>
    <property type="molecule type" value="Genomic_DNA"/>
</dbReference>
<protein>
    <submittedName>
        <fullName evidence="2">Uncharacterized protein</fullName>
    </submittedName>
</protein>
<proteinExistence type="predicted"/>
<reference evidence="2 3" key="1">
    <citation type="submission" date="2024-04" db="EMBL/GenBank/DDBJ databases">
        <authorList>
            <person name="Fracassetti M."/>
        </authorList>
    </citation>
    <scope>NUCLEOTIDE SEQUENCE [LARGE SCALE GENOMIC DNA]</scope>
</reference>
<organism evidence="2 3">
    <name type="scientific">Linum trigynum</name>
    <dbReference type="NCBI Taxonomy" id="586398"/>
    <lineage>
        <taxon>Eukaryota</taxon>
        <taxon>Viridiplantae</taxon>
        <taxon>Streptophyta</taxon>
        <taxon>Embryophyta</taxon>
        <taxon>Tracheophyta</taxon>
        <taxon>Spermatophyta</taxon>
        <taxon>Magnoliopsida</taxon>
        <taxon>eudicotyledons</taxon>
        <taxon>Gunneridae</taxon>
        <taxon>Pentapetalae</taxon>
        <taxon>rosids</taxon>
        <taxon>fabids</taxon>
        <taxon>Malpighiales</taxon>
        <taxon>Linaceae</taxon>
        <taxon>Linum</taxon>
    </lineage>
</organism>
<dbReference type="Proteomes" id="UP001497516">
    <property type="component" value="Chromosome 6"/>
</dbReference>
<keyword evidence="3" id="KW-1185">Reference proteome</keyword>
<feature type="region of interest" description="Disordered" evidence="1">
    <location>
        <begin position="40"/>
        <end position="63"/>
    </location>
</feature>